<dbReference type="Gene3D" id="3.40.50.11940">
    <property type="match status" value="1"/>
</dbReference>
<proteinExistence type="predicted"/>
<name>A0A0R1XZX3_9LACO</name>
<dbReference type="InterPro" id="IPR010146">
    <property type="entry name" value="CRISPR-assoc_prot_Csn2-typ"/>
</dbReference>
<accession>A0A0R1XZX3</accession>
<dbReference type="Pfam" id="PF09711">
    <property type="entry name" value="Cas_Csn2"/>
    <property type="match status" value="1"/>
</dbReference>
<dbReference type="PATRIC" id="fig|1423734.3.peg.391"/>
<dbReference type="Proteomes" id="UP000051236">
    <property type="component" value="Unassembled WGS sequence"/>
</dbReference>
<dbReference type="EMBL" id="AZGA01000070">
    <property type="protein sequence ID" value="KRM32524.1"/>
    <property type="molecule type" value="Genomic_DNA"/>
</dbReference>
<dbReference type="NCBIfam" id="TIGR01866">
    <property type="entry name" value="cas_Csn2"/>
    <property type="match status" value="1"/>
</dbReference>
<protein>
    <submittedName>
        <fullName evidence="1">Uncharacterized protein</fullName>
    </submittedName>
</protein>
<dbReference type="AlphaFoldDB" id="A0A0R1XZX3"/>
<evidence type="ECO:0000313" key="2">
    <source>
        <dbReference type="Proteomes" id="UP000051236"/>
    </source>
</evidence>
<gene>
    <name evidence="1" type="ORF">FC83_GL000391</name>
</gene>
<comment type="caution">
    <text evidence="1">The sequence shown here is derived from an EMBL/GenBank/DDBJ whole genome shotgun (WGS) entry which is preliminary data.</text>
</comment>
<keyword evidence="2" id="KW-1185">Reference proteome</keyword>
<sequence length="223" mass="25800">MQKLDFLEAGITFIHVANSQLLWDLQRFWQVENVDNFVFSSDGKILHPLKDSLFIGDLGSNIDLNDIFKRQIYKILLAHLDEQSLQQLYRLDSQIKAAVTDVIFTGNLPIQLNQDWAVDRLIKYLEPSVDTVNVTTPYDIINSVLEVMGQLNDKRLPIFSNPMNYLDLAQLRTIAAEVMTQQRSIVFFEKARDEYLTYKLMGGVKMIYIDADFVAFDENRPMI</sequence>
<dbReference type="eggNOG" id="ENOG5033P6H">
    <property type="taxonomic scope" value="Bacteria"/>
</dbReference>
<organism evidence="1 2">
    <name type="scientific">Agrilactobacillus composti DSM 18527 = JCM 14202</name>
    <dbReference type="NCBI Taxonomy" id="1423734"/>
    <lineage>
        <taxon>Bacteria</taxon>
        <taxon>Bacillati</taxon>
        <taxon>Bacillota</taxon>
        <taxon>Bacilli</taxon>
        <taxon>Lactobacillales</taxon>
        <taxon>Lactobacillaceae</taxon>
        <taxon>Agrilactobacillus</taxon>
    </lineage>
</organism>
<dbReference type="STRING" id="1423734.FC83_GL000391"/>
<evidence type="ECO:0000313" key="1">
    <source>
        <dbReference type="EMBL" id="KRM32524.1"/>
    </source>
</evidence>
<dbReference type="InterPro" id="IPR038600">
    <property type="entry name" value="Csn2_sf"/>
</dbReference>
<reference evidence="1 2" key="1">
    <citation type="journal article" date="2015" name="Genome Announc.">
        <title>Expanding the biotechnology potential of lactobacilli through comparative genomics of 213 strains and associated genera.</title>
        <authorList>
            <person name="Sun Z."/>
            <person name="Harris H.M."/>
            <person name="McCann A."/>
            <person name="Guo C."/>
            <person name="Argimon S."/>
            <person name="Zhang W."/>
            <person name="Yang X."/>
            <person name="Jeffery I.B."/>
            <person name="Cooney J.C."/>
            <person name="Kagawa T.F."/>
            <person name="Liu W."/>
            <person name="Song Y."/>
            <person name="Salvetti E."/>
            <person name="Wrobel A."/>
            <person name="Rasinkangas P."/>
            <person name="Parkhill J."/>
            <person name="Rea M.C."/>
            <person name="O'Sullivan O."/>
            <person name="Ritari J."/>
            <person name="Douillard F.P."/>
            <person name="Paul Ross R."/>
            <person name="Yang R."/>
            <person name="Briner A.E."/>
            <person name="Felis G.E."/>
            <person name="de Vos W.M."/>
            <person name="Barrangou R."/>
            <person name="Klaenhammer T.R."/>
            <person name="Caufield P.W."/>
            <person name="Cui Y."/>
            <person name="Zhang H."/>
            <person name="O'Toole P.W."/>
        </authorList>
    </citation>
    <scope>NUCLEOTIDE SEQUENCE [LARGE SCALE GENOMIC DNA]</scope>
    <source>
        <strain evidence="1 2">DSM 18527</strain>
    </source>
</reference>